<dbReference type="Pfam" id="PF12007">
    <property type="entry name" value="DUF3501"/>
    <property type="match status" value="1"/>
</dbReference>
<name>A0A381R792_9ZZZZ</name>
<accession>A0A381R792</accession>
<organism evidence="1">
    <name type="scientific">marine metagenome</name>
    <dbReference type="NCBI Taxonomy" id="408172"/>
    <lineage>
        <taxon>unclassified sequences</taxon>
        <taxon>metagenomes</taxon>
        <taxon>ecological metagenomes</taxon>
    </lineage>
</organism>
<sequence length="160" mass="17995">MELKKSRRIHLGENLTFLFENHDTIWYQIQEIMRAERIVRESGIREELDTYNAMLGGPGQLGCALLIEIEDEAKRRPLLEAWLGLQECLYAELADGTRIYAEFDPTQVGQDRLSAVQYLVFTLPDGPVRLGSDFAALELAVDLDEAQRAALATDRAATLG</sequence>
<protein>
    <recommendedName>
        <fullName evidence="2">DUF3501 domain-containing protein</fullName>
    </recommendedName>
</protein>
<dbReference type="AlphaFoldDB" id="A0A381R792"/>
<dbReference type="EMBL" id="UINC01001729">
    <property type="protein sequence ID" value="SUZ87542.1"/>
    <property type="molecule type" value="Genomic_DNA"/>
</dbReference>
<dbReference type="InterPro" id="IPR021890">
    <property type="entry name" value="DUF3501"/>
</dbReference>
<evidence type="ECO:0000313" key="1">
    <source>
        <dbReference type="EMBL" id="SUZ87542.1"/>
    </source>
</evidence>
<proteinExistence type="predicted"/>
<reference evidence="1" key="1">
    <citation type="submission" date="2018-05" db="EMBL/GenBank/DDBJ databases">
        <authorList>
            <person name="Lanie J.A."/>
            <person name="Ng W.-L."/>
            <person name="Kazmierczak K.M."/>
            <person name="Andrzejewski T.M."/>
            <person name="Davidsen T.M."/>
            <person name="Wayne K.J."/>
            <person name="Tettelin H."/>
            <person name="Glass J.I."/>
            <person name="Rusch D."/>
            <person name="Podicherti R."/>
            <person name="Tsui H.-C.T."/>
            <person name="Winkler M.E."/>
        </authorList>
    </citation>
    <scope>NUCLEOTIDE SEQUENCE</scope>
</reference>
<gene>
    <name evidence="1" type="ORF">METZ01_LOCUS40396</name>
</gene>
<evidence type="ECO:0008006" key="2">
    <source>
        <dbReference type="Google" id="ProtNLM"/>
    </source>
</evidence>